<evidence type="ECO:0000313" key="3">
    <source>
        <dbReference type="Proteomes" id="UP001220324"/>
    </source>
</evidence>
<keyword evidence="3" id="KW-1185">Reference proteome</keyword>
<dbReference type="Proteomes" id="UP001220324">
    <property type="component" value="Unassembled WGS sequence"/>
</dbReference>
<dbReference type="InterPro" id="IPR053008">
    <property type="entry name" value="Phomopsin_biosynth_assoc"/>
</dbReference>
<evidence type="ECO:0000256" key="1">
    <source>
        <dbReference type="SAM" id="Phobius"/>
    </source>
</evidence>
<feature type="transmembrane region" description="Helical" evidence="1">
    <location>
        <begin position="46"/>
        <end position="65"/>
    </location>
</feature>
<reference evidence="2 3" key="1">
    <citation type="journal article" date="2023" name="IMA Fungus">
        <title>Comparative genomic study of the Penicillium genus elucidates a diverse pangenome and 15 lateral gene transfer events.</title>
        <authorList>
            <person name="Petersen C."/>
            <person name="Sorensen T."/>
            <person name="Nielsen M.R."/>
            <person name="Sondergaard T.E."/>
            <person name="Sorensen J.L."/>
            <person name="Fitzpatrick D.A."/>
            <person name="Frisvad J.C."/>
            <person name="Nielsen K.L."/>
        </authorList>
    </citation>
    <scope>NUCLEOTIDE SEQUENCE [LARGE SCALE GENOMIC DNA]</scope>
    <source>
        <strain evidence="2 3">IBT 35679</strain>
    </source>
</reference>
<gene>
    <name evidence="2" type="ORF">N7494_011320</name>
</gene>
<name>A0AAD6CL78_9EURO</name>
<keyword evidence="1" id="KW-1133">Transmembrane helix</keyword>
<sequence length="220" mass="25094">MFSNWKLSYSRLGSDSVDSNLGQNSVVKGCEKDGQNLFSAPKQRNMACVIVTVCGIAILAVIGLLTAPNAKLRNNVDQVLPCGSSSAQAWARGCSFDQLMWSWYPKHCPHYANDEYLNVQDWKFYSDPYTKEVVDSTNWTKVLDNEILVYGERGEHLTHCVYMFLSLGQILYNGGRYTQRYIDYTHMEHCASILLEALQKDVHWHDIETFAGRVLYDQNC</sequence>
<dbReference type="PANTHER" id="PTHR35896:SF3">
    <property type="entry name" value="MAJOR FACILITATOR SUPERFAMILY TRANSPORTER"/>
    <property type="match status" value="1"/>
</dbReference>
<dbReference type="AlphaFoldDB" id="A0AAD6CL78"/>
<protein>
    <submittedName>
        <fullName evidence="2">Uncharacterized protein</fullName>
    </submittedName>
</protein>
<organism evidence="2 3">
    <name type="scientific">Penicillium frequentans</name>
    <dbReference type="NCBI Taxonomy" id="3151616"/>
    <lineage>
        <taxon>Eukaryota</taxon>
        <taxon>Fungi</taxon>
        <taxon>Dikarya</taxon>
        <taxon>Ascomycota</taxon>
        <taxon>Pezizomycotina</taxon>
        <taxon>Eurotiomycetes</taxon>
        <taxon>Eurotiomycetidae</taxon>
        <taxon>Eurotiales</taxon>
        <taxon>Aspergillaceae</taxon>
        <taxon>Penicillium</taxon>
    </lineage>
</organism>
<dbReference type="PANTHER" id="PTHR35896">
    <property type="entry name" value="IG-LIKE DOMAIN-CONTAINING PROTEIN"/>
    <property type="match status" value="1"/>
</dbReference>
<keyword evidence="1" id="KW-0472">Membrane</keyword>
<keyword evidence="1" id="KW-0812">Transmembrane</keyword>
<evidence type="ECO:0000313" key="2">
    <source>
        <dbReference type="EMBL" id="KAJ5524670.1"/>
    </source>
</evidence>
<accession>A0AAD6CL78</accession>
<comment type="caution">
    <text evidence="2">The sequence shown here is derived from an EMBL/GenBank/DDBJ whole genome shotgun (WGS) entry which is preliminary data.</text>
</comment>
<dbReference type="EMBL" id="JAQIZZ010000008">
    <property type="protein sequence ID" value="KAJ5524670.1"/>
    <property type="molecule type" value="Genomic_DNA"/>
</dbReference>
<proteinExistence type="predicted"/>